<gene>
    <name evidence="2" type="ORF">BAN_0027200</name>
</gene>
<accession>W5SQM1</accession>
<dbReference type="Pfam" id="PF05714">
    <property type="entry name" value="PFam54_60"/>
    <property type="match status" value="1"/>
</dbReference>
<reference evidence="2" key="1">
    <citation type="submission" date="2013-04" db="EMBL/GenBank/DDBJ databases">
        <title>Comparative Genomics of Relapsing Fever Spirochetes.</title>
        <authorList>
            <person name="Schwan T.G."/>
            <person name="Raffel S.J."/>
            <person name="Porcella S.F."/>
            <person name="Martens C.A."/>
            <person name="Bruno D.P."/>
            <person name="Rickefs S.M."/>
            <person name="Barbian K.B."/>
        </authorList>
    </citation>
    <scope>NUCLEOTIDE SEQUENCE</scope>
    <source>
        <strain evidence="2">BA2</strain>
        <plasmid evidence="2">unnamed</plasmid>
    </source>
</reference>
<name>W5SQM1_BORAN</name>
<dbReference type="EMBL" id="CP005831">
    <property type="protein sequence ID" value="AHH08938.1"/>
    <property type="molecule type" value="Genomic_DNA"/>
</dbReference>
<dbReference type="AlphaFoldDB" id="W5SQM1"/>
<evidence type="ECO:0000313" key="2">
    <source>
        <dbReference type="EMBL" id="AHH08938.1"/>
    </source>
</evidence>
<evidence type="ECO:0000256" key="1">
    <source>
        <dbReference type="SAM" id="SignalP"/>
    </source>
</evidence>
<dbReference type="InterPro" id="IPR008421">
    <property type="entry name" value="Borrelia_lipoprotein_PFam54/60"/>
</dbReference>
<organism evidence="2">
    <name type="scientific">Borrelia anserina BA2</name>
    <dbReference type="NCBI Taxonomy" id="1313293"/>
    <lineage>
        <taxon>Bacteria</taxon>
        <taxon>Pseudomonadati</taxon>
        <taxon>Spirochaetota</taxon>
        <taxon>Spirochaetia</taxon>
        <taxon>Spirochaetales</taxon>
        <taxon>Borreliaceae</taxon>
        <taxon>Borrelia</taxon>
    </lineage>
</organism>
<dbReference type="HOGENOM" id="CLU_084415_0_0_12"/>
<geneLocation type="plasmid" evidence="2">
    <name>unnamed</name>
</geneLocation>
<proteinExistence type="predicted"/>
<dbReference type="PROSITE" id="PS51257">
    <property type="entry name" value="PROKAR_LIPOPROTEIN"/>
    <property type="match status" value="1"/>
</dbReference>
<feature type="chain" id="PRO_5004872761" evidence="1">
    <location>
        <begin position="22"/>
        <end position="209"/>
    </location>
</feature>
<keyword evidence="1" id="KW-0732">Signal</keyword>
<keyword evidence="2" id="KW-0614">Plasmid</keyword>
<dbReference type="RefSeq" id="WP_041178733.1">
    <property type="nucleotide sequence ID" value="NZ_CP005831.1"/>
</dbReference>
<sequence length="209" mass="24454">MKYRFLTPFLTSILSLLTLGACNLDPTKPNDTLNNHPKNISINKSKIETNALSIKKNLIHKIKSKVTINLELINKKIAISTNKIGIQNAIFDENYYKNMYHQLTKIHSIDKDKIRLFSASLNHNLTRLKEMEKILIQIRSINTQDGNKLYKEILETGIEYNQKTFEDLIQQINKEQYKLPYFNTAQLKEVTNNLETIENLRNTWIEFID</sequence>
<feature type="signal peptide" evidence="1">
    <location>
        <begin position="1"/>
        <end position="21"/>
    </location>
</feature>
<dbReference type="Gene3D" id="1.10.3160.10">
    <property type="entry name" value="Bbcrasp-1"/>
    <property type="match status" value="1"/>
</dbReference>
<protein>
    <submittedName>
        <fullName evidence="2">Antigen P35</fullName>
    </submittedName>
</protein>
<feature type="non-terminal residue" evidence="2">
    <location>
        <position position="209"/>
    </location>
</feature>